<dbReference type="OMA" id="MWITIIL"/>
<keyword evidence="4" id="KW-0804">Transcription</keyword>
<dbReference type="Pfam" id="PF03106">
    <property type="entry name" value="WRKY"/>
    <property type="match status" value="1"/>
</dbReference>
<dbReference type="eggNOG" id="ENOG502QR7M">
    <property type="taxonomic scope" value="Eukaryota"/>
</dbReference>
<evidence type="ECO:0000313" key="9">
    <source>
        <dbReference type="Proteomes" id="UP000000768"/>
    </source>
</evidence>
<reference evidence="9" key="2">
    <citation type="journal article" date="2018" name="Plant J.">
        <title>The Sorghum bicolor reference genome: improved assembly, gene annotations, a transcriptome atlas, and signatures of genome organization.</title>
        <authorList>
            <person name="McCormick R.F."/>
            <person name="Truong S.K."/>
            <person name="Sreedasyam A."/>
            <person name="Jenkins J."/>
            <person name="Shu S."/>
            <person name="Sims D."/>
            <person name="Kennedy M."/>
            <person name="Amirebrahimi M."/>
            <person name="Weers B.D."/>
            <person name="McKinley B."/>
            <person name="Mattison A."/>
            <person name="Morishige D.T."/>
            <person name="Grimwood J."/>
            <person name="Schmutz J."/>
            <person name="Mullet J.E."/>
        </authorList>
    </citation>
    <scope>NUCLEOTIDE SEQUENCE [LARGE SCALE GENOMIC DNA]</scope>
    <source>
        <strain evidence="9">cv. BTx623</strain>
    </source>
</reference>
<dbReference type="GO" id="GO:0010200">
    <property type="term" value="P:response to chitin"/>
    <property type="evidence" value="ECO:0007669"/>
    <property type="project" value="EnsemblPlants"/>
</dbReference>
<evidence type="ECO:0000256" key="6">
    <source>
        <dbReference type="SAM" id="MobiDB-lite"/>
    </source>
</evidence>
<dbReference type="PROSITE" id="PS50811">
    <property type="entry name" value="WRKY"/>
    <property type="match status" value="1"/>
</dbReference>
<feature type="region of interest" description="Disordered" evidence="6">
    <location>
        <begin position="189"/>
        <end position="208"/>
    </location>
</feature>
<dbReference type="SUPFAM" id="SSF118290">
    <property type="entry name" value="WRKY DNA-binding domain"/>
    <property type="match status" value="1"/>
</dbReference>
<dbReference type="InterPro" id="IPR003657">
    <property type="entry name" value="WRKY_dom"/>
</dbReference>
<evidence type="ECO:0000256" key="3">
    <source>
        <dbReference type="ARBA" id="ARBA00023125"/>
    </source>
</evidence>
<name>A0A1B6QCJ1_SORBI</name>
<dbReference type="SMART" id="SM00774">
    <property type="entry name" value="WRKY"/>
    <property type="match status" value="1"/>
</dbReference>
<dbReference type="FunCoup" id="A0A1B6QCJ1">
    <property type="interactions" value="535"/>
</dbReference>
<protein>
    <recommendedName>
        <fullName evidence="7">WRKY domain-containing protein</fullName>
    </recommendedName>
</protein>
<dbReference type="Proteomes" id="UP000000768">
    <property type="component" value="Chromosome 2"/>
</dbReference>
<dbReference type="Gramene" id="KXG35639">
    <property type="protein sequence ID" value="KXG35639"/>
    <property type="gene ID" value="SORBI_3002G202800"/>
</dbReference>
<keyword evidence="2" id="KW-0805">Transcription regulation</keyword>
<dbReference type="PANTHER" id="PTHR31429">
    <property type="entry name" value="WRKY TRANSCRIPTION FACTOR 36-RELATED"/>
    <property type="match status" value="1"/>
</dbReference>
<evidence type="ECO:0000256" key="4">
    <source>
        <dbReference type="ARBA" id="ARBA00023163"/>
    </source>
</evidence>
<gene>
    <name evidence="8" type="ORF">SORBI_3002G202800</name>
</gene>
<evidence type="ECO:0000313" key="8">
    <source>
        <dbReference type="EMBL" id="KXG35639.1"/>
    </source>
</evidence>
<dbReference type="InParanoid" id="A0A1B6QCJ1"/>
<feature type="compositionally biased region" description="Low complexity" evidence="6">
    <location>
        <begin position="190"/>
        <end position="208"/>
    </location>
</feature>
<dbReference type="PANTHER" id="PTHR31429:SF84">
    <property type="entry name" value="WRKY TRANSCRIPTION FACTOR WRKY62"/>
    <property type="match status" value="1"/>
</dbReference>
<evidence type="ECO:0000256" key="1">
    <source>
        <dbReference type="ARBA" id="ARBA00004123"/>
    </source>
</evidence>
<keyword evidence="3" id="KW-0238">DNA-binding</keyword>
<sequence length="295" mass="31773">MAMDSTNGECSSPTASAVGLLPLFGSSRPPPQAESLEEKLRRVSEENRRLAPALDAILSADRSNHPRALATSPPAQQQGNAALTTQAATGVVVTAEPRHKVRTVRARAEPADADANHLKDGYHWRKYGQKVTRDNPYPRAYFRCAYAPSCPVKKKVQRSADDNLMLVATYEGEHNHEQHAQSEYSYINDASTTSQQQQPQAGGSSSSTLPCSIISINSLGRTITLGLADQRRPGSSSNAEAAAVVVGEIVTPELRKVLVDELASLLKNDPEFIESLATAVADRVMERIPAAGHIL</sequence>
<comment type="subcellular location">
    <subcellularLocation>
        <location evidence="1">Nucleus</location>
    </subcellularLocation>
</comment>
<dbReference type="EMBL" id="CM000761">
    <property type="protein sequence ID" value="KXG35639.1"/>
    <property type="molecule type" value="Genomic_DNA"/>
</dbReference>
<keyword evidence="9" id="KW-1185">Reference proteome</keyword>
<feature type="region of interest" description="Disordered" evidence="6">
    <location>
        <begin position="1"/>
        <end position="44"/>
    </location>
</feature>
<dbReference type="STRING" id="4558.A0A1B6QCJ1"/>
<proteinExistence type="predicted"/>
<reference evidence="8 9" key="1">
    <citation type="journal article" date="2009" name="Nature">
        <title>The Sorghum bicolor genome and the diversification of grasses.</title>
        <authorList>
            <person name="Paterson A.H."/>
            <person name="Bowers J.E."/>
            <person name="Bruggmann R."/>
            <person name="Dubchak I."/>
            <person name="Grimwood J."/>
            <person name="Gundlach H."/>
            <person name="Haberer G."/>
            <person name="Hellsten U."/>
            <person name="Mitros T."/>
            <person name="Poliakov A."/>
            <person name="Schmutz J."/>
            <person name="Spannagl M."/>
            <person name="Tang H."/>
            <person name="Wang X."/>
            <person name="Wicker T."/>
            <person name="Bharti A.K."/>
            <person name="Chapman J."/>
            <person name="Feltus F.A."/>
            <person name="Gowik U."/>
            <person name="Grigoriev I.V."/>
            <person name="Lyons E."/>
            <person name="Maher C.A."/>
            <person name="Martis M."/>
            <person name="Narechania A."/>
            <person name="Otillar R.P."/>
            <person name="Penning B.W."/>
            <person name="Salamov A.A."/>
            <person name="Wang Y."/>
            <person name="Zhang L."/>
            <person name="Carpita N.C."/>
            <person name="Freeling M."/>
            <person name="Gingle A.R."/>
            <person name="Hash C.T."/>
            <person name="Keller B."/>
            <person name="Klein P."/>
            <person name="Kresovich S."/>
            <person name="McCann M.C."/>
            <person name="Ming R."/>
            <person name="Peterson D.G."/>
            <person name="Mehboob-ur-Rahman"/>
            <person name="Ware D."/>
            <person name="Westhoff P."/>
            <person name="Mayer K.F."/>
            <person name="Messing J."/>
            <person name="Rokhsar D.S."/>
        </authorList>
    </citation>
    <scope>NUCLEOTIDE SEQUENCE [LARGE SCALE GENOMIC DNA]</scope>
    <source>
        <strain evidence="9">cv. BTx623</strain>
    </source>
</reference>
<dbReference type="Gene3D" id="2.20.25.80">
    <property type="entry name" value="WRKY domain"/>
    <property type="match status" value="1"/>
</dbReference>
<dbReference type="GO" id="GO:0009617">
    <property type="term" value="P:response to bacterium"/>
    <property type="evidence" value="ECO:0007669"/>
    <property type="project" value="EnsemblPlants"/>
</dbReference>
<evidence type="ECO:0000256" key="2">
    <source>
        <dbReference type="ARBA" id="ARBA00023015"/>
    </source>
</evidence>
<dbReference type="ExpressionAtlas" id="A0A1B6QCJ1">
    <property type="expression patterns" value="baseline and differential"/>
</dbReference>
<evidence type="ECO:0000259" key="7">
    <source>
        <dbReference type="PROSITE" id="PS50811"/>
    </source>
</evidence>
<dbReference type="GO" id="GO:0003700">
    <property type="term" value="F:DNA-binding transcription factor activity"/>
    <property type="evidence" value="ECO:0007669"/>
    <property type="project" value="InterPro"/>
</dbReference>
<dbReference type="GO" id="GO:0005634">
    <property type="term" value="C:nucleus"/>
    <property type="evidence" value="ECO:0007669"/>
    <property type="project" value="UniProtKB-SubCell"/>
</dbReference>
<dbReference type="GO" id="GO:1900425">
    <property type="term" value="P:negative regulation of defense response to bacterium"/>
    <property type="evidence" value="ECO:0007669"/>
    <property type="project" value="EnsemblPlants"/>
</dbReference>
<dbReference type="AlphaFoldDB" id="A0A1B6QCJ1"/>
<dbReference type="OrthoDB" id="1879341at2759"/>
<dbReference type="GO" id="GO:0043565">
    <property type="term" value="F:sequence-specific DNA binding"/>
    <property type="evidence" value="ECO:0007669"/>
    <property type="project" value="InterPro"/>
</dbReference>
<keyword evidence="5" id="KW-0539">Nucleus</keyword>
<organism evidence="8 9">
    <name type="scientific">Sorghum bicolor</name>
    <name type="common">Sorghum</name>
    <name type="synonym">Sorghum vulgare</name>
    <dbReference type="NCBI Taxonomy" id="4558"/>
    <lineage>
        <taxon>Eukaryota</taxon>
        <taxon>Viridiplantae</taxon>
        <taxon>Streptophyta</taxon>
        <taxon>Embryophyta</taxon>
        <taxon>Tracheophyta</taxon>
        <taxon>Spermatophyta</taxon>
        <taxon>Magnoliopsida</taxon>
        <taxon>Liliopsida</taxon>
        <taxon>Poales</taxon>
        <taxon>Poaceae</taxon>
        <taxon>PACMAD clade</taxon>
        <taxon>Panicoideae</taxon>
        <taxon>Andropogonodae</taxon>
        <taxon>Andropogoneae</taxon>
        <taxon>Sorghinae</taxon>
        <taxon>Sorghum</taxon>
    </lineage>
</organism>
<dbReference type="InterPro" id="IPR044810">
    <property type="entry name" value="WRKY_plant"/>
</dbReference>
<feature type="compositionally biased region" description="Polar residues" evidence="6">
    <location>
        <begin position="1"/>
        <end position="15"/>
    </location>
</feature>
<feature type="domain" description="WRKY" evidence="7">
    <location>
        <begin position="113"/>
        <end position="179"/>
    </location>
</feature>
<dbReference type="GO" id="GO:0009751">
    <property type="term" value="P:response to salicylic acid"/>
    <property type="evidence" value="ECO:0007669"/>
    <property type="project" value="EnsemblPlants"/>
</dbReference>
<accession>A0A1B6QCJ1</accession>
<dbReference type="GO" id="GO:0009620">
    <property type="term" value="P:response to fungus"/>
    <property type="evidence" value="ECO:0007669"/>
    <property type="project" value="EnsemblPlants"/>
</dbReference>
<evidence type="ECO:0000256" key="5">
    <source>
        <dbReference type="ARBA" id="ARBA00023242"/>
    </source>
</evidence>
<dbReference type="InterPro" id="IPR036576">
    <property type="entry name" value="WRKY_dom_sf"/>
</dbReference>